<dbReference type="InterPro" id="IPR036397">
    <property type="entry name" value="RNaseH_sf"/>
</dbReference>
<dbReference type="OrthoDB" id="5989769at2759"/>
<organism evidence="2 3">
    <name type="scientific">Paramuricea clavata</name>
    <name type="common">Red gorgonian</name>
    <name type="synonym">Violescent sea-whip</name>
    <dbReference type="NCBI Taxonomy" id="317549"/>
    <lineage>
        <taxon>Eukaryota</taxon>
        <taxon>Metazoa</taxon>
        <taxon>Cnidaria</taxon>
        <taxon>Anthozoa</taxon>
        <taxon>Octocorallia</taxon>
        <taxon>Malacalcyonacea</taxon>
        <taxon>Plexauridae</taxon>
        <taxon>Paramuricea</taxon>
    </lineage>
</organism>
<reference evidence="2" key="1">
    <citation type="submission" date="2020-04" db="EMBL/GenBank/DDBJ databases">
        <authorList>
            <person name="Alioto T."/>
            <person name="Alioto T."/>
            <person name="Gomez Garrido J."/>
        </authorList>
    </citation>
    <scope>NUCLEOTIDE SEQUENCE</scope>
    <source>
        <strain evidence="2">A484AB</strain>
    </source>
</reference>
<feature type="compositionally biased region" description="Basic residues" evidence="1">
    <location>
        <begin position="235"/>
        <end position="246"/>
    </location>
</feature>
<dbReference type="AlphaFoldDB" id="A0A6S7JK84"/>
<proteinExistence type="predicted"/>
<keyword evidence="3" id="KW-1185">Reference proteome</keyword>
<dbReference type="GO" id="GO:0003676">
    <property type="term" value="F:nucleic acid binding"/>
    <property type="evidence" value="ECO:0007669"/>
    <property type="project" value="InterPro"/>
</dbReference>
<feature type="compositionally biased region" description="Pro residues" evidence="1">
    <location>
        <begin position="1"/>
        <end position="10"/>
    </location>
</feature>
<dbReference type="Proteomes" id="UP001152795">
    <property type="component" value="Unassembled WGS sequence"/>
</dbReference>
<feature type="compositionally biased region" description="Polar residues" evidence="1">
    <location>
        <begin position="43"/>
        <end position="54"/>
    </location>
</feature>
<feature type="compositionally biased region" description="Low complexity" evidence="1">
    <location>
        <begin position="264"/>
        <end position="274"/>
    </location>
</feature>
<comment type="caution">
    <text evidence="2">The sequence shown here is derived from an EMBL/GenBank/DDBJ whole genome shotgun (WGS) entry which is preliminary data.</text>
</comment>
<feature type="region of interest" description="Disordered" evidence="1">
    <location>
        <begin position="233"/>
        <end position="308"/>
    </location>
</feature>
<accession>A0A6S7JK84</accession>
<feature type="compositionally biased region" description="Basic and acidic residues" evidence="1">
    <location>
        <begin position="296"/>
        <end position="308"/>
    </location>
</feature>
<name>A0A6S7JK84_PARCT</name>
<dbReference type="GO" id="GO:0016740">
    <property type="term" value="F:transferase activity"/>
    <property type="evidence" value="ECO:0007669"/>
    <property type="project" value="UniProtKB-KW"/>
</dbReference>
<feature type="compositionally biased region" description="Polar residues" evidence="1">
    <location>
        <begin position="11"/>
        <end position="31"/>
    </location>
</feature>
<feature type="region of interest" description="Disordered" evidence="1">
    <location>
        <begin position="1"/>
        <end position="97"/>
    </location>
</feature>
<dbReference type="InterPro" id="IPR050951">
    <property type="entry name" value="Retrovirus_Pol_polyprotein"/>
</dbReference>
<dbReference type="PANTHER" id="PTHR37984">
    <property type="entry name" value="PROTEIN CBG26694"/>
    <property type="match status" value="1"/>
</dbReference>
<feature type="non-terminal residue" evidence="2">
    <location>
        <position position="308"/>
    </location>
</feature>
<keyword evidence="2" id="KW-0808">Transferase</keyword>
<protein>
    <submittedName>
        <fullName evidence="2">L-aminoadipate-semialdehyde dehydrogenase-phosphopantetheinyl transferase</fullName>
    </submittedName>
</protein>
<dbReference type="EMBL" id="CACRXK020009401">
    <property type="protein sequence ID" value="CAB4017092.1"/>
    <property type="molecule type" value="Genomic_DNA"/>
</dbReference>
<evidence type="ECO:0000256" key="1">
    <source>
        <dbReference type="SAM" id="MobiDB-lite"/>
    </source>
</evidence>
<feature type="compositionally biased region" description="Polar residues" evidence="1">
    <location>
        <begin position="80"/>
        <end position="90"/>
    </location>
</feature>
<dbReference type="Gene3D" id="3.30.420.10">
    <property type="entry name" value="Ribonuclease H-like superfamily/Ribonuclease H"/>
    <property type="match status" value="1"/>
</dbReference>
<evidence type="ECO:0000313" key="3">
    <source>
        <dbReference type="Proteomes" id="UP001152795"/>
    </source>
</evidence>
<sequence length="308" mass="34810">QPGDPVPKNTPPQKTLAVTTTIDGLTTQATMKSIPKETEGSIIPTTQPRTNSTPKETEGSIFPTTQPTTKSTPKETEATNIPTMQPTTKSTPKETEGSIIATTQPRTQAEQKDWRESLPNLLLHYRTTPHRITGQTPAKLLMKRELRTKIPAISTVDQPTDWHEEVRRKDDNEKSKAKAYTDKNRHAAERKLIVGDKVLVKQKRKNKYSTNFCKDPMTITKINGTQIVLTDLHGKQHRRNSSHVKKYWTTSEPNNVEDEDFVAESQPPQSTTEETPPDSNPNIPIIQPDPTPLRRSTREKTVPDRLRY</sequence>
<dbReference type="PANTHER" id="PTHR37984:SF11">
    <property type="entry name" value="INTEGRASE CATALYTIC DOMAIN-CONTAINING PROTEIN"/>
    <property type="match status" value="1"/>
</dbReference>
<gene>
    <name evidence="2" type="ORF">PACLA_8A003311</name>
</gene>
<evidence type="ECO:0000313" key="2">
    <source>
        <dbReference type="EMBL" id="CAB4017092.1"/>
    </source>
</evidence>